<comment type="similarity">
    <text evidence="2">Belongs to the DNA photolyase class-1 family.</text>
</comment>
<dbReference type="Proteomes" id="UP001189429">
    <property type="component" value="Unassembled WGS sequence"/>
</dbReference>
<comment type="cofactor">
    <cofactor evidence="1">
        <name>FAD</name>
        <dbReference type="ChEBI" id="CHEBI:57692"/>
    </cofactor>
</comment>
<dbReference type="InterPro" id="IPR036134">
    <property type="entry name" value="Crypto/Photolyase_FAD-like_sf"/>
</dbReference>
<proteinExistence type="inferred from homology"/>
<dbReference type="InterPro" id="IPR036155">
    <property type="entry name" value="Crypto/Photolyase_N_sf"/>
</dbReference>
<dbReference type="SUPFAM" id="SSF52425">
    <property type="entry name" value="Cryptochrome/photolyase, N-terminal domain"/>
    <property type="match status" value="1"/>
</dbReference>
<feature type="compositionally biased region" description="Basic residues" evidence="6">
    <location>
        <begin position="572"/>
        <end position="585"/>
    </location>
</feature>
<dbReference type="Gene3D" id="3.40.50.620">
    <property type="entry name" value="HUPs"/>
    <property type="match status" value="1"/>
</dbReference>
<name>A0ABN9R3H2_9DINO</name>
<evidence type="ECO:0000256" key="4">
    <source>
        <dbReference type="ARBA" id="ARBA00022827"/>
    </source>
</evidence>
<dbReference type="InterPro" id="IPR006050">
    <property type="entry name" value="DNA_photolyase_N"/>
</dbReference>
<keyword evidence="5" id="KW-0157">Chromophore</keyword>
<organism evidence="8 9">
    <name type="scientific">Prorocentrum cordatum</name>
    <dbReference type="NCBI Taxonomy" id="2364126"/>
    <lineage>
        <taxon>Eukaryota</taxon>
        <taxon>Sar</taxon>
        <taxon>Alveolata</taxon>
        <taxon>Dinophyceae</taxon>
        <taxon>Prorocentrales</taxon>
        <taxon>Prorocentraceae</taxon>
        <taxon>Prorocentrum</taxon>
    </lineage>
</organism>
<feature type="domain" description="Photolyase/cryptochrome alpha/beta" evidence="7">
    <location>
        <begin position="1"/>
        <end position="151"/>
    </location>
</feature>
<dbReference type="EMBL" id="CAUYUJ010005340">
    <property type="protein sequence ID" value="CAK0813290.1"/>
    <property type="molecule type" value="Genomic_DNA"/>
</dbReference>
<protein>
    <recommendedName>
        <fullName evidence="7">Photolyase/cryptochrome alpha/beta domain-containing protein</fullName>
    </recommendedName>
</protein>
<dbReference type="InterPro" id="IPR002081">
    <property type="entry name" value="Cryptochrome/DNA_photolyase_1"/>
</dbReference>
<dbReference type="Pfam" id="PF03441">
    <property type="entry name" value="FAD_binding_7"/>
    <property type="match status" value="1"/>
</dbReference>
<keyword evidence="3" id="KW-0285">Flavoprotein</keyword>
<dbReference type="InterPro" id="IPR005101">
    <property type="entry name" value="Cryptochr/Photolyase_FAD-bd"/>
</dbReference>
<dbReference type="PROSITE" id="PS51645">
    <property type="entry name" value="PHR_CRY_ALPHA_BETA"/>
    <property type="match status" value="1"/>
</dbReference>
<feature type="compositionally biased region" description="Basic residues" evidence="6">
    <location>
        <begin position="1"/>
        <end position="16"/>
    </location>
</feature>
<dbReference type="Gene3D" id="1.10.579.10">
    <property type="entry name" value="DNA Cyclobutane Dipyrimidine Photolyase, subunit A, domain 3"/>
    <property type="match status" value="1"/>
</dbReference>
<evidence type="ECO:0000313" key="8">
    <source>
        <dbReference type="EMBL" id="CAK0813290.1"/>
    </source>
</evidence>
<dbReference type="PROSITE" id="PS00394">
    <property type="entry name" value="DNA_PHOTOLYASES_1_1"/>
    <property type="match status" value="1"/>
</dbReference>
<gene>
    <name evidence="8" type="ORF">PCOR1329_LOCUS17284</name>
</gene>
<evidence type="ECO:0000256" key="5">
    <source>
        <dbReference type="ARBA" id="ARBA00022991"/>
    </source>
</evidence>
<evidence type="ECO:0000313" key="9">
    <source>
        <dbReference type="Proteomes" id="UP001189429"/>
    </source>
</evidence>
<evidence type="ECO:0000256" key="1">
    <source>
        <dbReference type="ARBA" id="ARBA00001974"/>
    </source>
</evidence>
<feature type="non-terminal residue" evidence="8">
    <location>
        <position position="1"/>
    </location>
</feature>
<dbReference type="Gene3D" id="1.25.40.80">
    <property type="match status" value="1"/>
</dbReference>
<feature type="compositionally biased region" description="Low complexity" evidence="6">
    <location>
        <begin position="557"/>
        <end position="568"/>
    </location>
</feature>
<comment type="caution">
    <text evidence="8">The sequence shown here is derived from an EMBL/GenBank/DDBJ whole genome shotgun (WGS) entry which is preliminary data.</text>
</comment>
<evidence type="ECO:0000256" key="6">
    <source>
        <dbReference type="SAM" id="MobiDB-lite"/>
    </source>
</evidence>
<keyword evidence="4" id="KW-0274">FAD</keyword>
<dbReference type="PANTHER" id="PTHR11455:SF18">
    <property type="entry name" value="SI:CH1073-390K14.1"/>
    <property type="match status" value="1"/>
</dbReference>
<evidence type="ECO:0000259" key="7">
    <source>
        <dbReference type="PROSITE" id="PS51645"/>
    </source>
</evidence>
<feature type="region of interest" description="Disordered" evidence="6">
    <location>
        <begin position="1"/>
        <end position="46"/>
    </location>
</feature>
<evidence type="ECO:0000256" key="2">
    <source>
        <dbReference type="ARBA" id="ARBA00005862"/>
    </source>
</evidence>
<evidence type="ECO:0000256" key="3">
    <source>
        <dbReference type="ARBA" id="ARBA00022630"/>
    </source>
</evidence>
<dbReference type="Pfam" id="PF00875">
    <property type="entry name" value="DNA_photolyase"/>
    <property type="match status" value="1"/>
</dbReference>
<dbReference type="SUPFAM" id="SSF48173">
    <property type="entry name" value="Cryptochrome/photolyase FAD-binding domain"/>
    <property type="match status" value="1"/>
</dbReference>
<feature type="region of interest" description="Disordered" evidence="6">
    <location>
        <begin position="535"/>
        <end position="585"/>
    </location>
</feature>
<dbReference type="PANTHER" id="PTHR11455">
    <property type="entry name" value="CRYPTOCHROME"/>
    <property type="match status" value="1"/>
</dbReference>
<dbReference type="PRINTS" id="PR00147">
    <property type="entry name" value="DNAPHOTLYASE"/>
</dbReference>
<keyword evidence="9" id="KW-1185">Reference proteome</keyword>
<dbReference type="InterPro" id="IPR014729">
    <property type="entry name" value="Rossmann-like_a/b/a_fold"/>
</dbReference>
<accession>A0ABN9R3H2</accession>
<reference evidence="8" key="1">
    <citation type="submission" date="2023-10" db="EMBL/GenBank/DDBJ databases">
        <authorList>
            <person name="Chen Y."/>
            <person name="Shah S."/>
            <person name="Dougan E. K."/>
            <person name="Thang M."/>
            <person name="Chan C."/>
        </authorList>
    </citation>
    <scope>NUCLEOTIDE SEQUENCE [LARGE SCALE GENOMIC DNA]</scope>
</reference>
<dbReference type="InterPro" id="IPR018394">
    <property type="entry name" value="DNA_photolyase_1_CS_C"/>
</dbReference>
<sequence length="585" mass="64751">RRRAPAARSPPSRRRGGGAGARRTRVAAAGPPHARQRGAAGGEPAERRRGAMFVWCPEEDGAHAPGRAAQVWLREALRSLGAGLAALGSPLVLRRARCYAEALLEVAREVGACSVHFARRYEPLCRQADERTAERLRAEGVEAHGHAGYLLYEPAAIDVRRGYTSGHWGTLMPFCNACRALGEPRRPLPAPQRLRAPAARPGSEALEALGLEAGVAPGGQDWGASLRAAWPGISEGCALACMQEYVQRQDGLQAYEQQRSRADLEANPNSKLSAFLRWGQLSPHDLFWAVRDAGLPREQTKTFGRRLFWRDLAYFQMHHFPEMQRKGIRAHYDATQWRDPGDGMLRCWQRGRTGYPLVDASMRELRATGWVQQNMRMVAASFLTEFLNISWVEGARWYEDQLVDSDVAINSMMWQNAGRSGADQWNFRTSPVSAKSQDPSGAYVRRWLPELARLPTRFLHKPWEAPPDVLAHAGVQLGASYPERCIADLAAAREEAKEATLAARRSVAATWMNDAEGYDVVALPDGTATKLFTRRELRLTSDGRPLTPAARPPPQPGRAGRASGSGRARSGGGRHPKQRRRRPEE</sequence>